<organism evidence="3 4">
    <name type="scientific">Hydnum rufescens UP504</name>
    <dbReference type="NCBI Taxonomy" id="1448309"/>
    <lineage>
        <taxon>Eukaryota</taxon>
        <taxon>Fungi</taxon>
        <taxon>Dikarya</taxon>
        <taxon>Basidiomycota</taxon>
        <taxon>Agaricomycotina</taxon>
        <taxon>Agaricomycetes</taxon>
        <taxon>Cantharellales</taxon>
        <taxon>Hydnaceae</taxon>
        <taxon>Hydnum</taxon>
    </lineage>
</organism>
<dbReference type="EMBL" id="MU128995">
    <property type="protein sequence ID" value="KAF9511815.1"/>
    <property type="molecule type" value="Genomic_DNA"/>
</dbReference>
<proteinExistence type="predicted"/>
<evidence type="ECO:0000256" key="1">
    <source>
        <dbReference type="SAM" id="MobiDB-lite"/>
    </source>
</evidence>
<reference evidence="3" key="1">
    <citation type="journal article" date="2020" name="Nat. Commun.">
        <title>Large-scale genome sequencing of mycorrhizal fungi provides insights into the early evolution of symbiotic traits.</title>
        <authorList>
            <person name="Miyauchi S."/>
            <person name="Kiss E."/>
            <person name="Kuo A."/>
            <person name="Drula E."/>
            <person name="Kohler A."/>
            <person name="Sanchez-Garcia M."/>
            <person name="Morin E."/>
            <person name="Andreopoulos B."/>
            <person name="Barry K.W."/>
            <person name="Bonito G."/>
            <person name="Buee M."/>
            <person name="Carver A."/>
            <person name="Chen C."/>
            <person name="Cichocki N."/>
            <person name="Clum A."/>
            <person name="Culley D."/>
            <person name="Crous P.W."/>
            <person name="Fauchery L."/>
            <person name="Girlanda M."/>
            <person name="Hayes R.D."/>
            <person name="Keri Z."/>
            <person name="LaButti K."/>
            <person name="Lipzen A."/>
            <person name="Lombard V."/>
            <person name="Magnuson J."/>
            <person name="Maillard F."/>
            <person name="Murat C."/>
            <person name="Nolan M."/>
            <person name="Ohm R.A."/>
            <person name="Pangilinan J."/>
            <person name="Pereira M.F."/>
            <person name="Perotto S."/>
            <person name="Peter M."/>
            <person name="Pfister S."/>
            <person name="Riley R."/>
            <person name="Sitrit Y."/>
            <person name="Stielow J.B."/>
            <person name="Szollosi G."/>
            <person name="Zifcakova L."/>
            <person name="Stursova M."/>
            <person name="Spatafora J.W."/>
            <person name="Tedersoo L."/>
            <person name="Vaario L.M."/>
            <person name="Yamada A."/>
            <person name="Yan M."/>
            <person name="Wang P."/>
            <person name="Xu J."/>
            <person name="Bruns T."/>
            <person name="Baldrian P."/>
            <person name="Vilgalys R."/>
            <person name="Dunand C."/>
            <person name="Henrissat B."/>
            <person name="Grigoriev I.V."/>
            <person name="Hibbett D."/>
            <person name="Nagy L.G."/>
            <person name="Martin F.M."/>
        </authorList>
    </citation>
    <scope>NUCLEOTIDE SEQUENCE</scope>
    <source>
        <strain evidence="3">UP504</strain>
    </source>
</reference>
<dbReference type="AlphaFoldDB" id="A0A9P6AUS4"/>
<gene>
    <name evidence="3" type="ORF">BS47DRAFT_1132146</name>
</gene>
<dbReference type="Proteomes" id="UP000886523">
    <property type="component" value="Unassembled WGS sequence"/>
</dbReference>
<dbReference type="OrthoDB" id="3261666at2759"/>
<keyword evidence="2" id="KW-0472">Membrane</keyword>
<evidence type="ECO:0000256" key="2">
    <source>
        <dbReference type="SAM" id="Phobius"/>
    </source>
</evidence>
<sequence length="175" mass="19046">MRGNSEDSLLVRTRPTKDTGRGHGDDFWRRFSMVAHQAEDKRYSAGNSSWLTKTQAGTRRMSLSVWIIGIIVLLAIGGGIALGIKANNNKPGHQDPIAIGGGADQSMDSPTTTPVLAAPHSKHNPSTPQPNPPTLGARAAPELVMKRTDAPTVPRPTLHALHKRHRDNHHQRMRA</sequence>
<comment type="caution">
    <text evidence="3">The sequence shown here is derived from an EMBL/GenBank/DDBJ whole genome shotgun (WGS) entry which is preliminary data.</text>
</comment>
<accession>A0A9P6AUS4</accession>
<keyword evidence="2" id="KW-1133">Transmembrane helix</keyword>
<protein>
    <submittedName>
        <fullName evidence="3">Uncharacterized protein</fullName>
    </submittedName>
</protein>
<keyword evidence="4" id="KW-1185">Reference proteome</keyword>
<feature type="region of interest" description="Disordered" evidence="1">
    <location>
        <begin position="102"/>
        <end position="137"/>
    </location>
</feature>
<keyword evidence="2" id="KW-0812">Transmembrane</keyword>
<feature type="transmembrane region" description="Helical" evidence="2">
    <location>
        <begin position="63"/>
        <end position="84"/>
    </location>
</feature>
<name>A0A9P6AUS4_9AGAM</name>
<feature type="region of interest" description="Disordered" evidence="1">
    <location>
        <begin position="1"/>
        <end position="23"/>
    </location>
</feature>
<evidence type="ECO:0000313" key="3">
    <source>
        <dbReference type="EMBL" id="KAF9511815.1"/>
    </source>
</evidence>
<evidence type="ECO:0000313" key="4">
    <source>
        <dbReference type="Proteomes" id="UP000886523"/>
    </source>
</evidence>